<gene>
    <name evidence="1" type="ORF">Tco_1132586</name>
</gene>
<name>A0ABQ5JE29_9ASTR</name>
<evidence type="ECO:0000313" key="2">
    <source>
        <dbReference type="Proteomes" id="UP001151760"/>
    </source>
</evidence>
<proteinExistence type="predicted"/>
<comment type="caution">
    <text evidence="1">The sequence shown here is derived from an EMBL/GenBank/DDBJ whole genome shotgun (WGS) entry which is preliminary data.</text>
</comment>
<sequence>MAATKLSQKYSTLDIVSSVFFSFLLFLCRLDLIESKGESTVGEDSIRALMPCVSGMVNMAEIFGVPLKTLEDIDKLTKGIEIGKYEAVWSGMTSEKRKVVMDAIFAIWNAFVAANPSGTYASGSVNSGSLGSMAKDTLNLVDTMQIDESHIVHSVSVQEKPSSYVGAVGGSKPKPRGSSFARCLIEINADDVLKESLNMGVPLIKGSGFTIETVNIEYEPTATTDVPKKGATKKNLPLKASVPPTKEGNITVSNSYATLDDESAEEVENVYDELSNLLNSTKTGESSSTFTVAAG</sequence>
<organism evidence="1 2">
    <name type="scientific">Tanacetum coccineum</name>
    <dbReference type="NCBI Taxonomy" id="301880"/>
    <lineage>
        <taxon>Eukaryota</taxon>
        <taxon>Viridiplantae</taxon>
        <taxon>Streptophyta</taxon>
        <taxon>Embryophyta</taxon>
        <taxon>Tracheophyta</taxon>
        <taxon>Spermatophyta</taxon>
        <taxon>Magnoliopsida</taxon>
        <taxon>eudicotyledons</taxon>
        <taxon>Gunneridae</taxon>
        <taxon>Pentapetalae</taxon>
        <taxon>asterids</taxon>
        <taxon>campanulids</taxon>
        <taxon>Asterales</taxon>
        <taxon>Asteraceae</taxon>
        <taxon>Asteroideae</taxon>
        <taxon>Anthemideae</taxon>
        <taxon>Anthemidinae</taxon>
        <taxon>Tanacetum</taxon>
    </lineage>
</organism>
<accession>A0ABQ5JE29</accession>
<protein>
    <submittedName>
        <fullName evidence="1">Uncharacterized protein</fullName>
    </submittedName>
</protein>
<dbReference type="Proteomes" id="UP001151760">
    <property type="component" value="Unassembled WGS sequence"/>
</dbReference>
<reference evidence="1" key="1">
    <citation type="journal article" date="2022" name="Int. J. Mol. Sci.">
        <title>Draft Genome of Tanacetum Coccineum: Genomic Comparison of Closely Related Tanacetum-Family Plants.</title>
        <authorList>
            <person name="Yamashiro T."/>
            <person name="Shiraishi A."/>
            <person name="Nakayama K."/>
            <person name="Satake H."/>
        </authorList>
    </citation>
    <scope>NUCLEOTIDE SEQUENCE</scope>
</reference>
<evidence type="ECO:0000313" key="1">
    <source>
        <dbReference type="EMBL" id="GJU10190.1"/>
    </source>
</evidence>
<keyword evidence="2" id="KW-1185">Reference proteome</keyword>
<reference evidence="1" key="2">
    <citation type="submission" date="2022-01" db="EMBL/GenBank/DDBJ databases">
        <authorList>
            <person name="Yamashiro T."/>
            <person name="Shiraishi A."/>
            <person name="Satake H."/>
            <person name="Nakayama K."/>
        </authorList>
    </citation>
    <scope>NUCLEOTIDE SEQUENCE</scope>
</reference>
<dbReference type="EMBL" id="BQNB010021800">
    <property type="protein sequence ID" value="GJU10190.1"/>
    <property type="molecule type" value="Genomic_DNA"/>
</dbReference>